<accession>A0A8J3GEQ8</accession>
<evidence type="ECO:0000313" key="3">
    <source>
        <dbReference type="Proteomes" id="UP000642829"/>
    </source>
</evidence>
<dbReference type="SUPFAM" id="SSF53271">
    <property type="entry name" value="PRTase-like"/>
    <property type="match status" value="1"/>
</dbReference>
<dbReference type="InterPro" id="IPR000836">
    <property type="entry name" value="PRTase_dom"/>
</dbReference>
<dbReference type="PANTHER" id="PTHR11608:SF0">
    <property type="entry name" value="BIFUNCTIONAL PROTEIN PYRR"/>
    <property type="match status" value="1"/>
</dbReference>
<dbReference type="PANTHER" id="PTHR11608">
    <property type="entry name" value="BIFUNCTIONAL PROTEIN PYRR"/>
    <property type="match status" value="1"/>
</dbReference>
<gene>
    <name evidence="2" type="ORF">GCM10007047_16160</name>
</gene>
<dbReference type="Gene3D" id="3.40.50.2020">
    <property type="match status" value="1"/>
</dbReference>
<evidence type="ECO:0000313" key="2">
    <source>
        <dbReference type="EMBL" id="GHC00533.1"/>
    </source>
</evidence>
<dbReference type="Pfam" id="PF00156">
    <property type="entry name" value="Pribosyltran"/>
    <property type="match status" value="1"/>
</dbReference>
<dbReference type="CDD" id="cd06223">
    <property type="entry name" value="PRTases_typeI"/>
    <property type="match status" value="1"/>
</dbReference>
<dbReference type="AlphaFoldDB" id="A0A8J3GEQ8"/>
<dbReference type="InterPro" id="IPR050137">
    <property type="entry name" value="PyrR_bifunctional"/>
</dbReference>
<dbReference type="EMBL" id="BMXG01000008">
    <property type="protein sequence ID" value="GHC00533.1"/>
    <property type="molecule type" value="Genomic_DNA"/>
</dbReference>
<keyword evidence="3" id="KW-1185">Reference proteome</keyword>
<dbReference type="Proteomes" id="UP000642829">
    <property type="component" value="Unassembled WGS sequence"/>
</dbReference>
<evidence type="ECO:0000259" key="1">
    <source>
        <dbReference type="Pfam" id="PF00156"/>
    </source>
</evidence>
<comment type="caution">
    <text evidence="2">The sequence shown here is derived from an EMBL/GenBank/DDBJ whole genome shotgun (WGS) entry which is preliminary data.</text>
</comment>
<reference evidence="2" key="2">
    <citation type="submission" date="2020-09" db="EMBL/GenBank/DDBJ databases">
        <authorList>
            <person name="Sun Q."/>
            <person name="Kim S."/>
        </authorList>
    </citation>
    <scope>NUCLEOTIDE SEQUENCE</scope>
    <source>
        <strain evidence="2">KCTC 12870</strain>
    </source>
</reference>
<organism evidence="2 3">
    <name type="scientific">Cerasicoccus arenae</name>
    <dbReference type="NCBI Taxonomy" id="424488"/>
    <lineage>
        <taxon>Bacteria</taxon>
        <taxon>Pseudomonadati</taxon>
        <taxon>Verrucomicrobiota</taxon>
        <taxon>Opitutia</taxon>
        <taxon>Puniceicoccales</taxon>
        <taxon>Cerasicoccaceae</taxon>
        <taxon>Cerasicoccus</taxon>
    </lineage>
</organism>
<name>A0A8J3GEQ8_9BACT</name>
<proteinExistence type="predicted"/>
<feature type="domain" description="Phosphoribosyltransferase" evidence="1">
    <location>
        <begin position="76"/>
        <end position="198"/>
    </location>
</feature>
<sequence length="224" mass="24645">MDDIIPVNQEMVLPRHLPYVSYSEGKGNSHVKTIARDDTALQTPPPMETQRRIGPDEIDTAIQSIVDQIVVLEPEPSKLIVVGVANGGVPFGQILAKRLSERYGSEIPLGQVNITFHRDDLGQNSVLPEKFRTSLPVEPDGHIVILADDVIFSGRSVRAALAELFDLGRPDSVRLAILFDRGSRRLPIQPDVIGFQENVDASQRVKVLLDPTNASRNEISLSSK</sequence>
<dbReference type="InterPro" id="IPR029057">
    <property type="entry name" value="PRTase-like"/>
</dbReference>
<reference evidence="2" key="1">
    <citation type="journal article" date="2014" name="Int. J. Syst. Evol. Microbiol.">
        <title>Complete genome sequence of Corynebacterium casei LMG S-19264T (=DSM 44701T), isolated from a smear-ripened cheese.</title>
        <authorList>
            <consortium name="US DOE Joint Genome Institute (JGI-PGF)"/>
            <person name="Walter F."/>
            <person name="Albersmeier A."/>
            <person name="Kalinowski J."/>
            <person name="Ruckert C."/>
        </authorList>
    </citation>
    <scope>NUCLEOTIDE SEQUENCE</scope>
    <source>
        <strain evidence="2">KCTC 12870</strain>
    </source>
</reference>
<protein>
    <recommendedName>
        <fullName evidence="1">Phosphoribosyltransferase domain-containing protein</fullName>
    </recommendedName>
</protein>